<comment type="caution">
    <text evidence="1">The sequence shown here is derived from an EMBL/GenBank/DDBJ whole genome shotgun (WGS) entry which is preliminary data.</text>
</comment>
<dbReference type="RefSeq" id="WP_283344738.1">
    <property type="nucleotide sequence ID" value="NZ_JASHIF010000009.1"/>
</dbReference>
<gene>
    <name evidence="1" type="ORF">QM524_11710</name>
</gene>
<organism evidence="1 2">
    <name type="scientific">Flectobacillus roseus</name>
    <dbReference type="NCBI Taxonomy" id="502259"/>
    <lineage>
        <taxon>Bacteria</taxon>
        <taxon>Pseudomonadati</taxon>
        <taxon>Bacteroidota</taxon>
        <taxon>Cytophagia</taxon>
        <taxon>Cytophagales</taxon>
        <taxon>Flectobacillaceae</taxon>
        <taxon>Flectobacillus</taxon>
    </lineage>
</organism>
<name>A0ABT6Y8H1_9BACT</name>
<proteinExistence type="predicted"/>
<reference evidence="1 2" key="1">
    <citation type="submission" date="2023-05" db="EMBL/GenBank/DDBJ databases">
        <title>Novel species of genus Flectobacillus isolated from stream in China.</title>
        <authorList>
            <person name="Lu H."/>
        </authorList>
    </citation>
    <scope>NUCLEOTIDE SEQUENCE [LARGE SCALE GENOMIC DNA]</scope>
    <source>
        <strain evidence="1 2">KCTC 42575</strain>
    </source>
</reference>
<evidence type="ECO:0008006" key="3">
    <source>
        <dbReference type="Google" id="ProtNLM"/>
    </source>
</evidence>
<dbReference type="EMBL" id="JASHIF010000009">
    <property type="protein sequence ID" value="MDI9859877.1"/>
    <property type="molecule type" value="Genomic_DNA"/>
</dbReference>
<evidence type="ECO:0000313" key="2">
    <source>
        <dbReference type="Proteomes" id="UP001236507"/>
    </source>
</evidence>
<dbReference type="Proteomes" id="UP001236507">
    <property type="component" value="Unassembled WGS sequence"/>
</dbReference>
<protein>
    <recommendedName>
        <fullName evidence="3">Type I addiction module toxin, SymE family</fullName>
    </recommendedName>
</protein>
<keyword evidence="2" id="KW-1185">Reference proteome</keyword>
<accession>A0ABT6Y8H1</accession>
<sequence length="69" mass="7889">MNSSNLNQKARNIKISRRYVRSRWKESRVPKIVISGEYLREAGFKIGETVNISFEKLEGGHALIKIATV</sequence>
<evidence type="ECO:0000313" key="1">
    <source>
        <dbReference type="EMBL" id="MDI9859877.1"/>
    </source>
</evidence>